<feature type="site" description="Transition state stabilizer" evidence="16">
    <location>
        <position position="101"/>
    </location>
</feature>
<evidence type="ECO:0000256" key="4">
    <source>
        <dbReference type="ARBA" id="ARBA00022559"/>
    </source>
</evidence>
<dbReference type="PRINTS" id="PR00461">
    <property type="entry name" value="PLPEROXIDASE"/>
</dbReference>
<feature type="domain" description="Plant heme peroxidase family profile" evidence="20">
    <location>
        <begin position="61"/>
        <end position="365"/>
    </location>
</feature>
<evidence type="ECO:0000256" key="12">
    <source>
        <dbReference type="ARBA" id="ARBA00023324"/>
    </source>
</evidence>
<dbReference type="GO" id="GO:0006979">
    <property type="term" value="P:response to oxidative stress"/>
    <property type="evidence" value="ECO:0007669"/>
    <property type="project" value="UniProtKB-UniRule"/>
</dbReference>
<comment type="catalytic activity">
    <reaction evidence="1 18">
        <text>2 a phenolic donor + H2O2 = 2 a phenolic radical donor + 2 H2O</text>
        <dbReference type="Rhea" id="RHEA:56136"/>
        <dbReference type="ChEBI" id="CHEBI:15377"/>
        <dbReference type="ChEBI" id="CHEBI:16240"/>
        <dbReference type="ChEBI" id="CHEBI:139520"/>
        <dbReference type="ChEBI" id="CHEBI:139521"/>
        <dbReference type="EC" id="1.11.1.7"/>
    </reaction>
</comment>
<dbReference type="InterPro" id="IPR010255">
    <property type="entry name" value="Haem_peroxidase_sf"/>
</dbReference>
<dbReference type="Gene3D" id="1.10.520.10">
    <property type="match status" value="1"/>
</dbReference>
<evidence type="ECO:0000256" key="15">
    <source>
        <dbReference type="PIRSR" id="PIRSR600823-3"/>
    </source>
</evidence>
<evidence type="ECO:0000256" key="8">
    <source>
        <dbReference type="ARBA" id="ARBA00023002"/>
    </source>
</evidence>
<keyword evidence="19" id="KW-0472">Membrane</keyword>
<organism evidence="21 22">
    <name type="scientific">Rhynchospora pubera</name>
    <dbReference type="NCBI Taxonomy" id="906938"/>
    <lineage>
        <taxon>Eukaryota</taxon>
        <taxon>Viridiplantae</taxon>
        <taxon>Streptophyta</taxon>
        <taxon>Embryophyta</taxon>
        <taxon>Tracheophyta</taxon>
        <taxon>Spermatophyta</taxon>
        <taxon>Magnoliopsida</taxon>
        <taxon>Liliopsida</taxon>
        <taxon>Poales</taxon>
        <taxon>Cyperaceae</taxon>
        <taxon>Cyperoideae</taxon>
        <taxon>Rhynchosporeae</taxon>
        <taxon>Rhynchospora</taxon>
    </lineage>
</organism>
<keyword evidence="19" id="KW-1133">Transmembrane helix</keyword>
<feature type="binding site" evidence="15">
    <location>
        <position position="238"/>
    </location>
    <ligand>
        <name>Ca(2+)</name>
        <dbReference type="ChEBI" id="CHEBI:29108"/>
        <label>2</label>
    </ligand>
</feature>
<feature type="binding site" evidence="15">
    <location>
        <position position="292"/>
    </location>
    <ligand>
        <name>Ca(2+)</name>
        <dbReference type="ChEBI" id="CHEBI:29108"/>
        <label>2</label>
    </ligand>
</feature>
<name>A0AAV8CII4_9POAL</name>
<keyword evidence="7 15" id="KW-0106">Calcium</keyword>
<dbReference type="PRINTS" id="PR00458">
    <property type="entry name" value="PEROXIDASE"/>
</dbReference>
<gene>
    <name evidence="21" type="ORF">LUZ62_089665</name>
</gene>
<keyword evidence="19" id="KW-0812">Transmembrane</keyword>
<dbReference type="InterPro" id="IPR019794">
    <property type="entry name" value="Peroxidases_AS"/>
</dbReference>
<keyword evidence="12 18" id="KW-0376">Hydrogen peroxide</keyword>
<comment type="cofactor">
    <cofactor evidence="15 18">
        <name>Ca(2+)</name>
        <dbReference type="ChEBI" id="CHEBI:29108"/>
    </cofactor>
    <text evidence="15 18">Binds 2 calcium ions per subunit.</text>
</comment>
<dbReference type="GO" id="GO:0005576">
    <property type="term" value="C:extracellular region"/>
    <property type="evidence" value="ECO:0007669"/>
    <property type="project" value="UniProtKB-SubCell"/>
</dbReference>
<evidence type="ECO:0000256" key="16">
    <source>
        <dbReference type="PIRSR" id="PIRSR600823-4"/>
    </source>
</evidence>
<dbReference type="Proteomes" id="UP001140206">
    <property type="component" value="Chromosome 5"/>
</dbReference>
<feature type="binding site" description="axial binding residue" evidence="15">
    <location>
        <position position="237"/>
    </location>
    <ligand>
        <name>heme b</name>
        <dbReference type="ChEBI" id="CHEBI:60344"/>
    </ligand>
    <ligandPart>
        <name>Fe</name>
        <dbReference type="ChEBI" id="CHEBI:18248"/>
    </ligandPart>
</feature>
<evidence type="ECO:0000313" key="21">
    <source>
        <dbReference type="EMBL" id="KAJ4755260.1"/>
    </source>
</evidence>
<protein>
    <recommendedName>
        <fullName evidence="3 18">Peroxidase</fullName>
        <ecNumber evidence="3 18">1.11.1.7</ecNumber>
    </recommendedName>
</protein>
<comment type="function">
    <text evidence="18">Removal of H(2)O(2), oxidation of toxic reductants, biosynthesis and degradation of lignin, suberization, auxin catabolism, response to environmental stresses such as wounding, pathogen attack and oxidative stress.</text>
</comment>
<evidence type="ECO:0000256" key="18">
    <source>
        <dbReference type="RuleBase" id="RU362060"/>
    </source>
</evidence>
<comment type="cofactor">
    <cofactor evidence="15 18">
        <name>heme b</name>
        <dbReference type="ChEBI" id="CHEBI:60344"/>
    </cofactor>
    <text evidence="15 18">Binds 1 heme b (iron(II)-protoporphyrin IX) group per subunit.</text>
</comment>
<feature type="binding site" evidence="15">
    <location>
        <position position="106"/>
    </location>
    <ligand>
        <name>Ca(2+)</name>
        <dbReference type="ChEBI" id="CHEBI:29108"/>
        <label>1</label>
    </ligand>
</feature>
<evidence type="ECO:0000259" key="20">
    <source>
        <dbReference type="PROSITE" id="PS50873"/>
    </source>
</evidence>
<keyword evidence="8 18" id="KW-0560">Oxidoreductase</keyword>
<feature type="binding site" evidence="15">
    <location>
        <position position="287"/>
    </location>
    <ligand>
        <name>Ca(2+)</name>
        <dbReference type="ChEBI" id="CHEBI:29108"/>
        <label>2</label>
    </ligand>
</feature>
<feature type="binding site" evidence="15">
    <location>
        <position position="127"/>
    </location>
    <ligand>
        <name>Ca(2+)</name>
        <dbReference type="ChEBI" id="CHEBI:29108"/>
        <label>1</label>
    </ligand>
</feature>
<reference evidence="21" key="1">
    <citation type="submission" date="2022-08" db="EMBL/GenBank/DDBJ databases">
        <authorList>
            <person name="Marques A."/>
        </authorList>
    </citation>
    <scope>NUCLEOTIDE SEQUENCE</scope>
    <source>
        <strain evidence="21">RhyPub2mFocal</strain>
        <tissue evidence="21">Leaves</tissue>
    </source>
</reference>
<dbReference type="PROSITE" id="PS00435">
    <property type="entry name" value="PEROXIDASE_1"/>
    <property type="match status" value="1"/>
</dbReference>
<feature type="binding site" evidence="15">
    <location>
        <position position="115"/>
    </location>
    <ligand>
        <name>Ca(2+)</name>
        <dbReference type="ChEBI" id="CHEBI:29108"/>
        <label>1</label>
    </ligand>
</feature>
<proteinExistence type="inferred from homology"/>
<dbReference type="PROSITE" id="PS50873">
    <property type="entry name" value="PEROXIDASE_4"/>
    <property type="match status" value="1"/>
</dbReference>
<comment type="subcellular location">
    <subcellularLocation>
        <location evidence="18">Secreted</location>
    </subcellularLocation>
</comment>
<keyword evidence="4 18" id="KW-0575">Peroxidase</keyword>
<keyword evidence="9 15" id="KW-0408">Iron</keyword>
<feature type="binding site" evidence="15">
    <location>
        <position position="109"/>
    </location>
    <ligand>
        <name>Ca(2+)</name>
        <dbReference type="ChEBI" id="CHEBI:29108"/>
        <label>1</label>
    </ligand>
</feature>
<keyword evidence="6 15" id="KW-0479">Metal-binding</keyword>
<feature type="disulfide bond" evidence="17">
    <location>
        <begin position="244"/>
        <end position="271"/>
    </location>
</feature>
<comment type="caution">
    <text evidence="21">The sequence shown here is derived from an EMBL/GenBank/DDBJ whole genome shotgun (WGS) entry which is preliminary data.</text>
</comment>
<feature type="binding site" evidence="14">
    <location>
        <position position="206"/>
    </location>
    <ligand>
        <name>substrate</name>
    </ligand>
</feature>
<evidence type="ECO:0000256" key="3">
    <source>
        <dbReference type="ARBA" id="ARBA00012313"/>
    </source>
</evidence>
<dbReference type="AlphaFoldDB" id="A0AAV8CII4"/>
<keyword evidence="10 17" id="KW-1015">Disulfide bond</keyword>
<dbReference type="GO" id="GO:0020037">
    <property type="term" value="F:heme binding"/>
    <property type="evidence" value="ECO:0007669"/>
    <property type="project" value="UniProtKB-UniRule"/>
</dbReference>
<evidence type="ECO:0000256" key="1">
    <source>
        <dbReference type="ARBA" id="ARBA00000189"/>
    </source>
</evidence>
<accession>A0AAV8CII4</accession>
<dbReference type="PROSITE" id="PS00436">
    <property type="entry name" value="PEROXIDASE_2"/>
    <property type="match status" value="1"/>
</dbReference>
<evidence type="ECO:0000256" key="9">
    <source>
        <dbReference type="ARBA" id="ARBA00023004"/>
    </source>
</evidence>
<feature type="disulfide bond" evidence="17">
    <location>
        <begin position="159"/>
        <end position="361"/>
    </location>
</feature>
<feature type="binding site" evidence="15">
    <location>
        <position position="113"/>
    </location>
    <ligand>
        <name>Ca(2+)</name>
        <dbReference type="ChEBI" id="CHEBI:29108"/>
        <label>1</label>
    </ligand>
</feature>
<evidence type="ECO:0000256" key="14">
    <source>
        <dbReference type="PIRSR" id="PIRSR600823-2"/>
    </source>
</evidence>
<dbReference type="CDD" id="cd00693">
    <property type="entry name" value="secretory_peroxidase"/>
    <property type="match status" value="1"/>
</dbReference>
<feature type="transmembrane region" description="Helical" evidence="19">
    <location>
        <begin position="45"/>
        <end position="67"/>
    </location>
</feature>
<dbReference type="EMBL" id="JAMFTS010000005">
    <property type="protein sequence ID" value="KAJ4755260.1"/>
    <property type="molecule type" value="Genomic_DNA"/>
</dbReference>
<evidence type="ECO:0000313" key="22">
    <source>
        <dbReference type="Proteomes" id="UP001140206"/>
    </source>
</evidence>
<feature type="binding site" evidence="15">
    <location>
        <position position="284"/>
    </location>
    <ligand>
        <name>Ca(2+)</name>
        <dbReference type="ChEBI" id="CHEBI:29108"/>
        <label>2</label>
    </ligand>
</feature>
<dbReference type="Gene3D" id="1.10.420.10">
    <property type="entry name" value="Peroxidase, domain 2"/>
    <property type="match status" value="1"/>
</dbReference>
<dbReference type="Pfam" id="PF00141">
    <property type="entry name" value="peroxidase"/>
    <property type="match status" value="1"/>
</dbReference>
<dbReference type="GO" id="GO:0140825">
    <property type="term" value="F:lactoperoxidase activity"/>
    <property type="evidence" value="ECO:0007669"/>
    <property type="project" value="UniProtKB-EC"/>
</dbReference>
<evidence type="ECO:0000256" key="7">
    <source>
        <dbReference type="ARBA" id="ARBA00022837"/>
    </source>
</evidence>
<dbReference type="EC" id="1.11.1.7" evidence="3 18"/>
<dbReference type="FunFam" id="1.10.420.10:FF:000006">
    <property type="entry name" value="Peroxidase"/>
    <property type="match status" value="1"/>
</dbReference>
<evidence type="ECO:0000256" key="19">
    <source>
        <dbReference type="SAM" id="Phobius"/>
    </source>
</evidence>
<keyword evidence="5 18" id="KW-0349">Heme</keyword>
<feature type="binding site" evidence="15">
    <location>
        <position position="111"/>
    </location>
    <ligand>
        <name>Ca(2+)</name>
        <dbReference type="ChEBI" id="CHEBI:29108"/>
        <label>1</label>
    </ligand>
</feature>
<dbReference type="InterPro" id="IPR000823">
    <property type="entry name" value="Peroxidase_pln"/>
</dbReference>
<evidence type="ECO:0000256" key="2">
    <source>
        <dbReference type="ARBA" id="ARBA00006873"/>
    </source>
</evidence>
<dbReference type="SUPFAM" id="SSF48113">
    <property type="entry name" value="Heme-dependent peroxidases"/>
    <property type="match status" value="1"/>
</dbReference>
<keyword evidence="18" id="KW-0964">Secreted</keyword>
<evidence type="ECO:0000256" key="17">
    <source>
        <dbReference type="PIRSR" id="PIRSR600823-5"/>
    </source>
</evidence>
<feature type="disulfide bond" evidence="17">
    <location>
        <begin position="71"/>
        <end position="153"/>
    </location>
</feature>
<dbReference type="InterPro" id="IPR033905">
    <property type="entry name" value="Secretory_peroxidase"/>
</dbReference>
<dbReference type="GO" id="GO:0046872">
    <property type="term" value="F:metal ion binding"/>
    <property type="evidence" value="ECO:0007669"/>
    <property type="project" value="UniProtKB-UniRule"/>
</dbReference>
<evidence type="ECO:0000256" key="5">
    <source>
        <dbReference type="ARBA" id="ARBA00022617"/>
    </source>
</evidence>
<comment type="similarity">
    <text evidence="18">Belongs to the peroxidase family. Classical plant (class III) peroxidase subfamily.</text>
</comment>
<dbReference type="GO" id="GO:0042744">
    <property type="term" value="P:hydrogen peroxide catabolic process"/>
    <property type="evidence" value="ECO:0007669"/>
    <property type="project" value="UniProtKB-KW"/>
</dbReference>
<comment type="similarity">
    <text evidence="2">Belongs to the peroxidase family. Ascorbate peroxidase subfamily.</text>
</comment>
<sequence length="367" mass="41219">MKYYTKVGSINSDFVFPSTSSLLTPFFHLPLCSYNKRGREMKVKVIFSLFLLVAITSVNADLKVGYYNEICPQAEKIVREVVEEELGIPFYNVGVGPGLVRLLFHDSFVGGCDGSVLLGSPMDSWSEKSASKNIGLRGFEIIDKAKQRLEDSCRGVVSCADILVFAARDATQILLNANYGYIEFNVESGRLDSKVSFKDQVDSSLPAPEDNLEQLKNLFLSKKDITVQDLVVLSGAHTFGQSHCSSIKDRIYPSISDTLNERYGYYLRTRCPQYVPFDGVVDLDARTPYKLDSVYYQNVKNLTALFFSDWSMLTGDDTLPFVNEYAAPVNDWNIDFVESMKKLSRLNVITDPTNGEIRKICSKVNSY</sequence>
<keyword evidence="11" id="KW-0325">Glycoprotein</keyword>
<feature type="active site" description="Proton acceptor" evidence="13">
    <location>
        <position position="105"/>
    </location>
</feature>
<dbReference type="InterPro" id="IPR019793">
    <property type="entry name" value="Peroxidases_heam-ligand_BS"/>
</dbReference>
<dbReference type="PANTHER" id="PTHR31517">
    <property type="match status" value="1"/>
</dbReference>
<dbReference type="InterPro" id="IPR002016">
    <property type="entry name" value="Haem_peroxidase"/>
</dbReference>
<evidence type="ECO:0000256" key="13">
    <source>
        <dbReference type="PIRSR" id="PIRSR600823-1"/>
    </source>
</evidence>
<evidence type="ECO:0000256" key="10">
    <source>
        <dbReference type="ARBA" id="ARBA00023157"/>
    </source>
</evidence>
<evidence type="ECO:0000256" key="11">
    <source>
        <dbReference type="ARBA" id="ARBA00023180"/>
    </source>
</evidence>
<evidence type="ECO:0000256" key="6">
    <source>
        <dbReference type="ARBA" id="ARBA00022723"/>
    </source>
</evidence>
<keyword evidence="22" id="KW-1185">Reference proteome</keyword>
<dbReference type="PANTHER" id="PTHR31517:SF84">
    <property type="entry name" value="PEROXIDASE"/>
    <property type="match status" value="1"/>
</dbReference>